<dbReference type="InterPro" id="IPR011989">
    <property type="entry name" value="ARM-like"/>
</dbReference>
<feature type="domain" description="Proteasome adapter and scaffold protein ECM29 HEAT-repeat" evidence="6">
    <location>
        <begin position="1264"/>
        <end position="1415"/>
    </location>
</feature>
<dbReference type="Pfam" id="PF23731">
    <property type="entry name" value="ARM_ECM29_C"/>
    <property type="match status" value="1"/>
</dbReference>
<dbReference type="GO" id="GO:0036503">
    <property type="term" value="P:ERAD pathway"/>
    <property type="evidence" value="ECO:0007669"/>
    <property type="project" value="TreeGrafter"/>
</dbReference>
<proteinExistence type="predicted"/>
<evidence type="ECO:0000313" key="7">
    <source>
        <dbReference type="EMBL" id="TGZ79375.1"/>
    </source>
</evidence>
<dbReference type="OrthoDB" id="16066at2759"/>
<accession>A0A4S2MQL7</accession>
<dbReference type="GO" id="GO:0005737">
    <property type="term" value="C:cytoplasm"/>
    <property type="evidence" value="ECO:0007669"/>
    <property type="project" value="UniProtKB-SubCell"/>
</dbReference>
<dbReference type="Pfam" id="PF13001">
    <property type="entry name" value="ECM29_N"/>
    <property type="match status" value="1"/>
</dbReference>
<dbReference type="InterPro" id="IPR016024">
    <property type="entry name" value="ARM-type_fold"/>
</dbReference>
<keyword evidence="8" id="KW-1185">Reference proteome</keyword>
<dbReference type="InterPro" id="IPR024372">
    <property type="entry name" value="Ecm29_N"/>
</dbReference>
<gene>
    <name evidence="7" type="ORF">EX30DRAFT_333493</name>
</gene>
<dbReference type="FunCoup" id="A0A4S2MQL7">
    <property type="interactions" value="965"/>
</dbReference>
<dbReference type="STRING" id="341454.A0A4S2MQL7"/>
<protein>
    <submittedName>
        <fullName evidence="7">ARM repeat-containing protein</fullName>
    </submittedName>
</protein>
<dbReference type="EMBL" id="ML220132">
    <property type="protein sequence ID" value="TGZ79375.1"/>
    <property type="molecule type" value="Genomic_DNA"/>
</dbReference>
<evidence type="ECO:0000256" key="3">
    <source>
        <dbReference type="ARBA" id="ARBA00022737"/>
    </source>
</evidence>
<keyword evidence="4" id="KW-0647">Proteasome</keyword>
<evidence type="ECO:0000256" key="1">
    <source>
        <dbReference type="ARBA" id="ARBA00004496"/>
    </source>
</evidence>
<evidence type="ECO:0000313" key="8">
    <source>
        <dbReference type="Proteomes" id="UP000298138"/>
    </source>
</evidence>
<keyword evidence="3" id="KW-0677">Repeat</keyword>
<dbReference type="GO" id="GO:0060090">
    <property type="term" value="F:molecular adaptor activity"/>
    <property type="evidence" value="ECO:0007669"/>
    <property type="project" value="InterPro"/>
</dbReference>
<dbReference type="GO" id="GO:0043248">
    <property type="term" value="P:proteasome assembly"/>
    <property type="evidence" value="ECO:0007669"/>
    <property type="project" value="InterPro"/>
</dbReference>
<dbReference type="Proteomes" id="UP000298138">
    <property type="component" value="Unassembled WGS sequence"/>
</dbReference>
<name>A0A4S2MQL7_9PEZI</name>
<dbReference type="InParanoid" id="A0A4S2MQL7"/>
<dbReference type="GO" id="GO:0000502">
    <property type="term" value="C:proteasome complex"/>
    <property type="evidence" value="ECO:0007669"/>
    <property type="project" value="UniProtKB-KW"/>
</dbReference>
<dbReference type="InterPro" id="IPR055443">
    <property type="entry name" value="HEAT_ECM29"/>
</dbReference>
<comment type="subcellular location">
    <subcellularLocation>
        <location evidence="1">Cytoplasm</location>
    </subcellularLocation>
</comment>
<evidence type="ECO:0000259" key="5">
    <source>
        <dbReference type="Pfam" id="PF13001"/>
    </source>
</evidence>
<dbReference type="GO" id="GO:0005634">
    <property type="term" value="C:nucleus"/>
    <property type="evidence" value="ECO:0007669"/>
    <property type="project" value="TreeGrafter"/>
</dbReference>
<reference evidence="7 8" key="1">
    <citation type="submission" date="2019-04" db="EMBL/GenBank/DDBJ databases">
        <title>Comparative genomics and transcriptomics to analyze fruiting body development in filamentous ascomycetes.</title>
        <authorList>
            <consortium name="DOE Joint Genome Institute"/>
            <person name="Lutkenhaus R."/>
            <person name="Traeger S."/>
            <person name="Breuer J."/>
            <person name="Kuo A."/>
            <person name="Lipzen A."/>
            <person name="Pangilinan J."/>
            <person name="Dilworth D."/>
            <person name="Sandor L."/>
            <person name="Poggeler S."/>
            <person name="Barry K."/>
            <person name="Grigoriev I.V."/>
            <person name="Nowrousian M."/>
        </authorList>
    </citation>
    <scope>NUCLEOTIDE SEQUENCE [LARGE SCALE GENOMIC DNA]</scope>
    <source>
        <strain evidence="7 8">CBS 389.68</strain>
    </source>
</reference>
<sequence>MAPPEETEEARELRLINQVEFAIALAETEEKLQKLLAKYLAPVLLKVMSPQEAVRSKVISIVKHVGTRIRPPTLILPVKSLLEQFMDPKAGGKSEELRKLDLTFINVGLSRLSKQERREMLPVILKGRISHFAEELSRITMFNLLLRLLSDYEFPQRGTKEDEALRALFGFDENEDEATYLAGHIRRLMLLNARSREETRTPMTLTPAEMRFLVHGVPPGSNDDPSWFGPGLSLHQVKLGALKFIASGAFTDRERFLAVLAARDAESTVADVADGIFKRTNVPLEDPDLIDEIYNMAVGWNDDSGPARPVSPTLRIHLIPLLAQSKEAVSGRWRYKIVLILSEATGSVTLRLQRVSFGLMRWAATMGDETMVGYIIIRLAEAFRDWLSNKSRPTGVPDVLVGEVYEIFGLLISRCPYELKDARLYYIRFFFDRLDNEKNGLVDNVERALGTMLVGLLKMRLPEATQNNLEEFILEIVSTDGRSKKQAVKWGGRLLPFHSVVGRWIGILAAEMGGTVAEEGSKALHPYYYRLINPEAAVPVSDSESEMDVATAMPPENKYMFPELVPLVSFLLSPDRKVPETFTNTVGNTKLPPKAFSAALSLCKTIAIWEGRPHDCWNSIKIDEDWARNTDATIFDEGIRPSIEANFSEDRQLHTFEVLLDCAWAGMVTDDEGLDGVRNTWNELATLVPQEMLNTFIPRGGELTNLLKSSKAEYRRIAVEALGLLASHQNMSEETRYQLINTLTGSDIAETDSAAALGYILSRAKMRNSLIWFDEDRLVGLVAKSVDTLITRQSQSLRDELLMDALGELLAFEVLGKDKILTIEDLRATLTARAMRGDERAVLVLAYSTFVFSETPIPVIESLLKIGEAGSVDRLFVVGEAVAAAAAAWGSSAVRRKRLIAGIKWEGLRRDTVGEVLEMLFQRAREPGGGARRKTVVVVLLCLLELCSEHLMVQEKLGEYQAIFRSFLTDREDFIQETAARGLTAVYNVSDTEVRKDLLSSLVSSFTGETREKIHVTHDTQLFEPGALPTGDGKSVGSYGDIMSLASEVGDPSLVYKFMSLARHNSVWATRAAFGRFGLGSILSNSDEIKNNPKLWPVLFRYRFDPTSTVRQSMESIWGALGGGPDTVERWWKEILTECLTSALNGREWRVRQASIGALSELLRGRKVSTYKDHLEEIWRVDFQVLDDVKESCRIEAMKLAEVLTKGMVKGLEGDIPKGERDEILEFLMKFLMGKRGIDAESQDVQRFALTTLLRVVKSGGELLRPWVPDLMEKLIMVMSQVEPEVVNYFMLNADKYNTTGAAIDQMRLRLIGGSPIMSAIETLVDVLDAPTMALTIPRITSSIRTSLALPSKVACSHTIIGLAMKHAVIFKPHADEVFKAILPALKDRSETVSKSYAVATGYLARIASDAAIIAAARGWAQSQYWTGEEKERIAAATVIAAVWKRATDRAAALASETLPFVFIAKADRDAEVAKEFEAIWTENTGGVGAVKLYLKEIIEIATEHLGSQRWGIKQTCALALANAGVAIAASGDVTVAQVDALFPALVAAVNGKSWEGKEIVIQGFVKFVVAVKAQLGDGRLAEVKKILLREAKRNNLPFRALALRSLGDFLRQYDEVDMFDEVIDFVEQVLEEAGNKDAMDMDDDSGNSDSLAEALTKNSLYCLASAYRPPAQPRFTSLYKLINTHVVVTPATPTVKLSSLQDLVYLLPKFQPGDVADKDLFDAWNRVIFHLQDRASESTRLEAVKAVKELVRITDGARMVEKGIWGRLEEVLKAERSYGVRKNLEETLKGREKVREKVVEN</sequence>
<dbReference type="SUPFAM" id="SSF48371">
    <property type="entry name" value="ARM repeat"/>
    <property type="match status" value="2"/>
</dbReference>
<dbReference type="Gene3D" id="1.25.10.10">
    <property type="entry name" value="Leucine-rich Repeat Variant"/>
    <property type="match status" value="2"/>
</dbReference>
<evidence type="ECO:0000256" key="2">
    <source>
        <dbReference type="ARBA" id="ARBA00022490"/>
    </source>
</evidence>
<evidence type="ECO:0000259" key="6">
    <source>
        <dbReference type="Pfam" id="PF24492"/>
    </source>
</evidence>
<dbReference type="PANTHER" id="PTHR23346">
    <property type="entry name" value="TRANSLATIONAL ACTIVATOR GCN1-RELATED"/>
    <property type="match status" value="1"/>
</dbReference>
<organism evidence="7 8">
    <name type="scientific">Ascodesmis nigricans</name>
    <dbReference type="NCBI Taxonomy" id="341454"/>
    <lineage>
        <taxon>Eukaryota</taxon>
        <taxon>Fungi</taxon>
        <taxon>Dikarya</taxon>
        <taxon>Ascomycota</taxon>
        <taxon>Pezizomycotina</taxon>
        <taxon>Pezizomycetes</taxon>
        <taxon>Pezizales</taxon>
        <taxon>Ascodesmidaceae</taxon>
        <taxon>Ascodesmis</taxon>
    </lineage>
</organism>
<dbReference type="Pfam" id="PF24492">
    <property type="entry name" value="HEAT_ECM29"/>
    <property type="match status" value="1"/>
</dbReference>
<evidence type="ECO:0000256" key="4">
    <source>
        <dbReference type="ARBA" id="ARBA00022942"/>
    </source>
</evidence>
<dbReference type="PANTHER" id="PTHR23346:SF19">
    <property type="entry name" value="PROTEASOME ADAPTER AND SCAFFOLD PROTEIN ECM29"/>
    <property type="match status" value="1"/>
</dbReference>
<keyword evidence="2" id="KW-0963">Cytoplasm</keyword>
<feature type="domain" description="Proteasome component Ecm29 N-terminal" evidence="5">
    <location>
        <begin position="16"/>
        <end position="509"/>
    </location>
</feature>